<protein>
    <recommendedName>
        <fullName evidence="3">DUF3368 domain-containing protein</fullName>
    </recommendedName>
</protein>
<accession>A0AAJ0U2J7</accession>
<dbReference type="InterPro" id="IPR021799">
    <property type="entry name" value="PIN-like_prokaryotic"/>
</dbReference>
<dbReference type="PANTHER" id="PTHR39550:SF1">
    <property type="entry name" value="SLL0658 PROTEIN"/>
    <property type="match status" value="1"/>
</dbReference>
<evidence type="ECO:0008006" key="3">
    <source>
        <dbReference type="Google" id="ProtNLM"/>
    </source>
</evidence>
<name>A0AAJ0U2J7_9GAMM</name>
<dbReference type="EMBL" id="NRSJ01000007">
    <property type="protein sequence ID" value="MBK1704114.1"/>
    <property type="molecule type" value="Genomic_DNA"/>
</dbReference>
<keyword evidence="2" id="KW-1185">Reference proteome</keyword>
<evidence type="ECO:0000313" key="2">
    <source>
        <dbReference type="Proteomes" id="UP001296776"/>
    </source>
</evidence>
<comment type="caution">
    <text evidence="1">The sequence shown here is derived from an EMBL/GenBank/DDBJ whole genome shotgun (WGS) entry which is preliminary data.</text>
</comment>
<dbReference type="AlphaFoldDB" id="A0AAJ0U2J7"/>
<organism evidence="1 2">
    <name type="scientific">Halochromatium glycolicum</name>
    <dbReference type="NCBI Taxonomy" id="85075"/>
    <lineage>
        <taxon>Bacteria</taxon>
        <taxon>Pseudomonadati</taxon>
        <taxon>Pseudomonadota</taxon>
        <taxon>Gammaproteobacteria</taxon>
        <taxon>Chromatiales</taxon>
        <taxon>Chromatiaceae</taxon>
        <taxon>Halochromatium</taxon>
    </lineage>
</organism>
<dbReference type="PANTHER" id="PTHR39550">
    <property type="entry name" value="SLL0658 PROTEIN"/>
    <property type="match status" value="1"/>
</dbReference>
<proteinExistence type="predicted"/>
<dbReference type="Proteomes" id="UP001296776">
    <property type="component" value="Unassembled WGS sequence"/>
</dbReference>
<reference evidence="1" key="2">
    <citation type="journal article" date="2020" name="Microorganisms">
        <title>Osmotic Adaptation and Compatible Solute Biosynthesis of Phototrophic Bacteria as Revealed from Genome Analyses.</title>
        <authorList>
            <person name="Imhoff J.F."/>
            <person name="Rahn T."/>
            <person name="Kunzel S."/>
            <person name="Keller A."/>
            <person name="Neulinger S.C."/>
        </authorList>
    </citation>
    <scope>NUCLEOTIDE SEQUENCE</scope>
    <source>
        <strain evidence="1">DSM 11080</strain>
    </source>
</reference>
<sequence>MRRDAIVANTGPLIALDGIGQLGLLVRLFDRVLVPKTVAEELTAKQDSQATRLPNELVTVGPTTALDPLLTEMLDPGEAGVIHTALAERLLQVLIDERKGRKLARLYGLQVFGTARLLVEAKRGGLLASVTQSMEAMRSNGYWIDDKILDWAATVAGERT</sequence>
<reference evidence="1" key="1">
    <citation type="submission" date="2017-08" db="EMBL/GenBank/DDBJ databases">
        <authorList>
            <person name="Imhoff J.F."/>
            <person name="Rahn T."/>
            <person name="Kuenzel S."/>
            <person name="Neulinger S.C."/>
        </authorList>
    </citation>
    <scope>NUCLEOTIDE SEQUENCE</scope>
    <source>
        <strain evidence="1">DSM 11080</strain>
    </source>
</reference>
<dbReference type="Pfam" id="PF11848">
    <property type="entry name" value="DUF3368"/>
    <property type="match status" value="1"/>
</dbReference>
<gene>
    <name evidence="1" type="ORF">CKO40_06015</name>
</gene>
<evidence type="ECO:0000313" key="1">
    <source>
        <dbReference type="EMBL" id="MBK1704114.1"/>
    </source>
</evidence>